<dbReference type="Proteomes" id="UP000004198">
    <property type="component" value="Unassembled WGS sequence"/>
</dbReference>
<dbReference type="InterPro" id="IPR052527">
    <property type="entry name" value="Metal_cation-efflux_comp"/>
</dbReference>
<keyword evidence="1" id="KW-0472">Membrane</keyword>
<proteinExistence type="predicted"/>
<dbReference type="EMBL" id="ACVI01000086">
    <property type="protein sequence ID" value="EET85542.1"/>
    <property type="molecule type" value="Genomic_DNA"/>
</dbReference>
<sequence>MDNIIGKTISGFIMLIVIMGIMIFLPAWTPVYFQAWVYLLTFAVSTILITVYLFKNLLGYDEFCEKVRYHLIPFIW</sequence>
<evidence type="ECO:0000256" key="1">
    <source>
        <dbReference type="SAM" id="Phobius"/>
    </source>
</evidence>
<keyword evidence="1" id="KW-1133">Transmembrane helix</keyword>
<evidence type="ECO:0000313" key="2">
    <source>
        <dbReference type="EMBL" id="EET85542.1"/>
    </source>
</evidence>
<name>C6PZ08_9CLOT</name>
<protein>
    <submittedName>
        <fullName evidence="2">Uncharacterized protein</fullName>
    </submittedName>
</protein>
<dbReference type="AlphaFoldDB" id="C6PZ08"/>
<dbReference type="STRING" id="536227.Ccar_10830"/>
<dbReference type="OrthoDB" id="5471300at2"/>
<dbReference type="PANTHER" id="PTHR43847:SF1">
    <property type="entry name" value="BLL3993 PROTEIN"/>
    <property type="match status" value="1"/>
</dbReference>
<feature type="transmembrane region" description="Helical" evidence="1">
    <location>
        <begin position="35"/>
        <end position="54"/>
    </location>
</feature>
<organism evidence="2 3">
    <name type="scientific">Clostridium carboxidivorans P7</name>
    <dbReference type="NCBI Taxonomy" id="536227"/>
    <lineage>
        <taxon>Bacteria</taxon>
        <taxon>Bacillati</taxon>
        <taxon>Bacillota</taxon>
        <taxon>Clostridia</taxon>
        <taxon>Eubacteriales</taxon>
        <taxon>Clostridiaceae</taxon>
        <taxon>Clostridium</taxon>
    </lineage>
</organism>
<gene>
    <name evidence="2" type="ORF">CcarbDRAFT_4025</name>
</gene>
<keyword evidence="1" id="KW-0812">Transmembrane</keyword>
<comment type="caution">
    <text evidence="2">The sequence shown here is derived from an EMBL/GenBank/DDBJ whole genome shotgun (WGS) entry which is preliminary data.</text>
</comment>
<keyword evidence="3" id="KW-1185">Reference proteome</keyword>
<accession>C6PZ08</accession>
<dbReference type="PANTHER" id="PTHR43847">
    <property type="entry name" value="BLL3993 PROTEIN"/>
    <property type="match status" value="1"/>
</dbReference>
<feature type="transmembrane region" description="Helical" evidence="1">
    <location>
        <begin position="12"/>
        <end position="29"/>
    </location>
</feature>
<reference evidence="2 3" key="1">
    <citation type="submission" date="2009-06" db="EMBL/GenBank/DDBJ databases">
        <title>The draft genome of Clostridium carboxidivorans P7.</title>
        <authorList>
            <consortium name="US DOE Joint Genome Institute (JGI-PGF)"/>
            <person name="Lucas S."/>
            <person name="Copeland A."/>
            <person name="Lapidus A."/>
            <person name="Glavina del Rio T."/>
            <person name="Tice H."/>
            <person name="Bruce D."/>
            <person name="Goodwin L."/>
            <person name="Pitluck S."/>
            <person name="Larimer F."/>
            <person name="Land M.L."/>
            <person name="Hauser L."/>
            <person name="Hemme C.L."/>
        </authorList>
    </citation>
    <scope>NUCLEOTIDE SEQUENCE [LARGE SCALE GENOMIC DNA]</scope>
    <source>
        <strain evidence="2 3">P7</strain>
    </source>
</reference>
<evidence type="ECO:0000313" key="3">
    <source>
        <dbReference type="Proteomes" id="UP000004198"/>
    </source>
</evidence>
<dbReference type="PATRIC" id="fig|536227.13.peg.2266"/>
<dbReference type="KEGG" id="cck:Ccar_10830"/>
<dbReference type="RefSeq" id="WP_007062910.1">
    <property type="nucleotide sequence ID" value="NZ_ACVI01000086.1"/>
</dbReference>